<dbReference type="Gene3D" id="1.10.238.10">
    <property type="entry name" value="EF-hand"/>
    <property type="match status" value="1"/>
</dbReference>
<dbReference type="GO" id="GO:0005886">
    <property type="term" value="C:plasma membrane"/>
    <property type="evidence" value="ECO:0007669"/>
    <property type="project" value="UniProtKB-SubCell"/>
</dbReference>
<evidence type="ECO:0000256" key="8">
    <source>
        <dbReference type="RuleBase" id="RU367060"/>
    </source>
</evidence>
<evidence type="ECO:0000256" key="9">
    <source>
        <dbReference type="SAM" id="MobiDB-lite"/>
    </source>
</evidence>
<evidence type="ECO:0000256" key="2">
    <source>
        <dbReference type="ARBA" id="ARBA00022475"/>
    </source>
</evidence>
<evidence type="ECO:0000256" key="6">
    <source>
        <dbReference type="ARBA" id="ARBA00022837"/>
    </source>
</evidence>
<evidence type="ECO:0000259" key="10">
    <source>
        <dbReference type="PROSITE" id="PS50222"/>
    </source>
</evidence>
<sequence length="357" mass="40307">MQRSSGSTLSPSQMTELLTLSLRESPDTLQRKPHFSRLYSQSRSFEDNRPEWTFTLYDFDNSGKVTREDITSLLHTIYEVVGASVNHSPHTSKTLQVKLTVSPDASQKRKSTSQNLTDAPISRRKMDCKTESRSSGKKLRAPLCRLGDYHAQEGCCQHAIDENLERRNHYLDLAGIENYMSQAGLGKLELPPTTSPTSPPHQAKSRTHESENMHRRPQKAEAVLDTSFMPAQDNSRHPTRSPKGQGKSAGRAVRNKVSSSGTGAPQLGFSNHILSSAHVQASPDPYRRHRQRGKDTKNNVYPVSALEKDQGRYLPPALPHMLHPILLCDGSVGQMIQRHEHYHHHEHHHHYHHFQQA</sequence>
<comment type="function">
    <text evidence="8">Cell autonomous antagonist of the canonical Wnt signaling pathway.</text>
</comment>
<dbReference type="Proteomes" id="UP000694620">
    <property type="component" value="Chromosome 9"/>
</dbReference>
<dbReference type="AlphaFoldDB" id="A0A8C4SPU4"/>
<keyword evidence="6 8" id="KW-0106">Calcium</keyword>
<keyword evidence="4 8" id="KW-0879">Wnt signaling pathway</keyword>
<keyword evidence="5 8" id="KW-0479">Metal-binding</keyword>
<evidence type="ECO:0000256" key="1">
    <source>
        <dbReference type="ARBA" id="ARBA00007081"/>
    </source>
</evidence>
<feature type="compositionally biased region" description="Basic and acidic residues" evidence="9">
    <location>
        <begin position="124"/>
        <end position="134"/>
    </location>
</feature>
<feature type="compositionally biased region" description="Polar residues" evidence="9">
    <location>
        <begin position="256"/>
        <end position="269"/>
    </location>
</feature>
<gene>
    <name evidence="11" type="primary">NKD1</name>
</gene>
<proteinExistence type="inferred from homology"/>
<reference evidence="11" key="2">
    <citation type="submission" date="2025-08" db="UniProtKB">
        <authorList>
            <consortium name="Ensembl"/>
        </authorList>
    </citation>
    <scope>IDENTIFICATION</scope>
</reference>
<dbReference type="InterPro" id="IPR002048">
    <property type="entry name" value="EF_hand_dom"/>
</dbReference>
<comment type="subcellular location">
    <subcellularLocation>
        <location evidence="8">Cell membrane</location>
    </subcellularLocation>
    <subcellularLocation>
        <location evidence="8">Cytoplasm</location>
    </subcellularLocation>
</comment>
<dbReference type="GeneTree" id="ENSGT00440000033589"/>
<feature type="region of interest" description="Disordered" evidence="9">
    <location>
        <begin position="100"/>
        <end position="134"/>
    </location>
</feature>
<evidence type="ECO:0000256" key="5">
    <source>
        <dbReference type="ARBA" id="ARBA00022723"/>
    </source>
</evidence>
<dbReference type="InterPro" id="IPR040140">
    <property type="entry name" value="Nkd-like"/>
</dbReference>
<accession>A0A8C4SPU4</accession>
<dbReference type="GO" id="GO:0016055">
    <property type="term" value="P:Wnt signaling pathway"/>
    <property type="evidence" value="ECO:0007669"/>
    <property type="project" value="UniProtKB-UniRule"/>
</dbReference>
<feature type="region of interest" description="Disordered" evidence="9">
    <location>
        <begin position="230"/>
        <end position="269"/>
    </location>
</feature>
<keyword evidence="7" id="KW-0472">Membrane</keyword>
<dbReference type="InterPro" id="IPR018247">
    <property type="entry name" value="EF_Hand_1_Ca_BS"/>
</dbReference>
<name>A0A8C4SPU4_ERPCA</name>
<protein>
    <recommendedName>
        <fullName evidence="8">Protein naked cuticle homolog</fullName>
    </recommendedName>
</protein>
<evidence type="ECO:0000256" key="3">
    <source>
        <dbReference type="ARBA" id="ARBA00022490"/>
    </source>
</evidence>
<organism evidence="11 12">
    <name type="scientific">Erpetoichthys calabaricus</name>
    <name type="common">Rope fish</name>
    <name type="synonym">Calamoichthys calabaricus</name>
    <dbReference type="NCBI Taxonomy" id="27687"/>
    <lineage>
        <taxon>Eukaryota</taxon>
        <taxon>Metazoa</taxon>
        <taxon>Chordata</taxon>
        <taxon>Craniata</taxon>
        <taxon>Vertebrata</taxon>
        <taxon>Euteleostomi</taxon>
        <taxon>Actinopterygii</taxon>
        <taxon>Polypteriformes</taxon>
        <taxon>Polypteridae</taxon>
        <taxon>Erpetoichthys</taxon>
    </lineage>
</organism>
<keyword evidence="12" id="KW-1185">Reference proteome</keyword>
<feature type="region of interest" description="Disordered" evidence="9">
    <location>
        <begin position="186"/>
        <end position="218"/>
    </location>
</feature>
<dbReference type="SUPFAM" id="SSF47473">
    <property type="entry name" value="EF-hand"/>
    <property type="match status" value="1"/>
</dbReference>
<dbReference type="PROSITE" id="PS50222">
    <property type="entry name" value="EF_HAND_2"/>
    <property type="match status" value="1"/>
</dbReference>
<keyword evidence="3" id="KW-0963">Cytoplasm</keyword>
<feature type="domain" description="EF-hand" evidence="10">
    <location>
        <begin position="45"/>
        <end position="80"/>
    </location>
</feature>
<evidence type="ECO:0000313" key="11">
    <source>
        <dbReference type="Ensembl" id="ENSECRP00000020247.1"/>
    </source>
</evidence>
<dbReference type="PROSITE" id="PS00018">
    <property type="entry name" value="EF_HAND_1"/>
    <property type="match status" value="1"/>
</dbReference>
<dbReference type="PANTHER" id="PTHR22611:SF2">
    <property type="entry name" value="PROTEIN NAKED CUTICLE HOMOLOG 1"/>
    <property type="match status" value="1"/>
</dbReference>
<comment type="similarity">
    <text evidence="1 8">Belongs to the NKD family.</text>
</comment>
<dbReference type="PANTHER" id="PTHR22611">
    <property type="entry name" value="PROTEIN NAKED CUTICLE"/>
    <property type="match status" value="1"/>
</dbReference>
<keyword evidence="2 8" id="KW-1003">Cell membrane</keyword>
<dbReference type="GO" id="GO:0090090">
    <property type="term" value="P:negative regulation of canonical Wnt signaling pathway"/>
    <property type="evidence" value="ECO:0007669"/>
    <property type="project" value="UniProtKB-ARBA"/>
</dbReference>
<reference evidence="11" key="1">
    <citation type="submission" date="2021-06" db="EMBL/GenBank/DDBJ databases">
        <authorList>
            <consortium name="Wellcome Sanger Institute Data Sharing"/>
        </authorList>
    </citation>
    <scope>NUCLEOTIDE SEQUENCE [LARGE SCALE GENOMIC DNA]</scope>
</reference>
<dbReference type="GO" id="GO:0005737">
    <property type="term" value="C:cytoplasm"/>
    <property type="evidence" value="ECO:0007669"/>
    <property type="project" value="UniProtKB-SubCell"/>
</dbReference>
<dbReference type="Ensembl" id="ENSECRT00000020684.1">
    <property type="protein sequence ID" value="ENSECRP00000020247.1"/>
    <property type="gene ID" value="ENSECRG00000013561.1"/>
</dbReference>
<evidence type="ECO:0000313" key="12">
    <source>
        <dbReference type="Proteomes" id="UP000694620"/>
    </source>
</evidence>
<evidence type="ECO:0000256" key="4">
    <source>
        <dbReference type="ARBA" id="ARBA00022687"/>
    </source>
</evidence>
<reference evidence="11" key="3">
    <citation type="submission" date="2025-09" db="UniProtKB">
        <authorList>
            <consortium name="Ensembl"/>
        </authorList>
    </citation>
    <scope>IDENTIFICATION</scope>
</reference>
<dbReference type="GO" id="GO:0005509">
    <property type="term" value="F:calcium ion binding"/>
    <property type="evidence" value="ECO:0007669"/>
    <property type="project" value="InterPro"/>
</dbReference>
<dbReference type="InterPro" id="IPR011992">
    <property type="entry name" value="EF-hand-dom_pair"/>
</dbReference>
<evidence type="ECO:0000256" key="7">
    <source>
        <dbReference type="ARBA" id="ARBA00023136"/>
    </source>
</evidence>